<dbReference type="AlphaFoldDB" id="A0A0P6Y5C7"/>
<evidence type="ECO:0000256" key="5">
    <source>
        <dbReference type="ARBA" id="ARBA00023136"/>
    </source>
</evidence>
<evidence type="ECO:0000259" key="8">
    <source>
        <dbReference type="Pfam" id="PF18955"/>
    </source>
</evidence>
<feature type="transmembrane region" description="Helical" evidence="6">
    <location>
        <begin position="70"/>
        <end position="87"/>
    </location>
</feature>
<keyword evidence="4 6" id="KW-1133">Transmembrane helix</keyword>
<feature type="transmembrane region" description="Helical" evidence="6">
    <location>
        <begin position="6"/>
        <end position="22"/>
    </location>
</feature>
<evidence type="ECO:0000256" key="6">
    <source>
        <dbReference type="HAMAP-Rule" id="MF_01515"/>
    </source>
</evidence>
<dbReference type="PANTHER" id="PTHR40060">
    <property type="entry name" value="UPF0316 PROTEIN YEBE"/>
    <property type="match status" value="1"/>
</dbReference>
<organism evidence="9 10">
    <name type="scientific">Bellilinea caldifistulae</name>
    <dbReference type="NCBI Taxonomy" id="360411"/>
    <lineage>
        <taxon>Bacteria</taxon>
        <taxon>Bacillati</taxon>
        <taxon>Chloroflexota</taxon>
        <taxon>Anaerolineae</taxon>
        <taxon>Anaerolineales</taxon>
        <taxon>Anaerolineaceae</taxon>
        <taxon>Bellilinea</taxon>
    </lineage>
</organism>
<dbReference type="STRING" id="360411.AC812_05745"/>
<evidence type="ECO:0000256" key="4">
    <source>
        <dbReference type="ARBA" id="ARBA00022989"/>
    </source>
</evidence>
<dbReference type="PANTHER" id="PTHR40060:SF1">
    <property type="entry name" value="UPF0316 PROTEIN YEBE"/>
    <property type="match status" value="1"/>
</dbReference>
<protein>
    <recommendedName>
        <fullName evidence="6">UPF0316 protein AC812_05745</fullName>
    </recommendedName>
</protein>
<evidence type="ECO:0000256" key="3">
    <source>
        <dbReference type="ARBA" id="ARBA00022692"/>
    </source>
</evidence>
<dbReference type="GO" id="GO:0005886">
    <property type="term" value="C:plasma membrane"/>
    <property type="evidence" value="ECO:0007669"/>
    <property type="project" value="UniProtKB-SubCell"/>
</dbReference>
<accession>A0A0P6Y5C7</accession>
<keyword evidence="5 6" id="KW-0472">Membrane</keyword>
<dbReference type="EMBL" id="LGHJ01000011">
    <property type="protein sequence ID" value="KPL76793.1"/>
    <property type="molecule type" value="Genomic_DNA"/>
</dbReference>
<dbReference type="Pfam" id="PF10035">
    <property type="entry name" value="DUF2179"/>
    <property type="match status" value="1"/>
</dbReference>
<feature type="transmembrane region" description="Helical" evidence="6">
    <location>
        <begin position="42"/>
        <end position="64"/>
    </location>
</feature>
<comment type="caution">
    <text evidence="9">The sequence shown here is derived from an EMBL/GenBank/DDBJ whole genome shotgun (WGS) entry which is preliminary data.</text>
</comment>
<gene>
    <name evidence="9" type="ORF">AC812_05745</name>
</gene>
<dbReference type="CDD" id="cd16381">
    <property type="entry name" value="YitT_C_like_1"/>
    <property type="match status" value="1"/>
</dbReference>
<proteinExistence type="inferred from homology"/>
<dbReference type="OrthoDB" id="48231at2"/>
<dbReference type="InterPro" id="IPR019264">
    <property type="entry name" value="DUF2179"/>
</dbReference>
<name>A0A0P6Y5C7_9CHLR</name>
<feature type="domain" description="DUF5698" evidence="8">
    <location>
        <begin position="28"/>
        <end position="85"/>
    </location>
</feature>
<keyword evidence="2 6" id="KW-1003">Cell membrane</keyword>
<dbReference type="HAMAP" id="MF_01515">
    <property type="entry name" value="UPF0316"/>
    <property type="match status" value="1"/>
</dbReference>
<evidence type="ECO:0000259" key="7">
    <source>
        <dbReference type="Pfam" id="PF10035"/>
    </source>
</evidence>
<sequence>MHFDFSAQAFLIMLGIFALRVCDMSLDTIRVLFVVRGRKKLAWMLGFMQSLIFVVAISTVLSNLKNPLSVIGYAGGFATGNVVGMFIEERLAIGHIHLTIVSPSRGAAVAEILRKNGYAVTEVSGRGMTGTVTLLHVDVVRRKLDEVETLILEADHEAFVTAEDVRPIRRGFWRA</sequence>
<keyword evidence="10" id="KW-1185">Reference proteome</keyword>
<feature type="domain" description="DUF2179" evidence="7">
    <location>
        <begin position="119"/>
        <end position="167"/>
    </location>
</feature>
<dbReference type="Pfam" id="PF18955">
    <property type="entry name" value="DUF5698"/>
    <property type="match status" value="1"/>
</dbReference>
<dbReference type="InterPro" id="IPR044035">
    <property type="entry name" value="DUF5698"/>
</dbReference>
<comment type="similarity">
    <text evidence="6">Belongs to the UPF0316 family.</text>
</comment>
<keyword evidence="3 6" id="KW-0812">Transmembrane</keyword>
<evidence type="ECO:0000313" key="10">
    <source>
        <dbReference type="Proteomes" id="UP000050514"/>
    </source>
</evidence>
<evidence type="ECO:0000256" key="1">
    <source>
        <dbReference type="ARBA" id="ARBA00004651"/>
    </source>
</evidence>
<reference evidence="9 10" key="1">
    <citation type="submission" date="2015-07" db="EMBL/GenBank/DDBJ databases">
        <title>Draft genome of Bellilinea caldifistulae DSM 17877.</title>
        <authorList>
            <person name="Hemp J."/>
            <person name="Ward L.M."/>
            <person name="Pace L.A."/>
            <person name="Fischer W.W."/>
        </authorList>
    </citation>
    <scope>NUCLEOTIDE SEQUENCE [LARGE SCALE GENOMIC DNA]</scope>
    <source>
        <strain evidence="9 10">GOMI-1</strain>
    </source>
</reference>
<dbReference type="RefSeq" id="WP_061912869.1">
    <property type="nucleotide sequence ID" value="NZ_DF967971.1"/>
</dbReference>
<evidence type="ECO:0000313" key="9">
    <source>
        <dbReference type="EMBL" id="KPL76793.1"/>
    </source>
</evidence>
<dbReference type="Proteomes" id="UP000050514">
    <property type="component" value="Unassembled WGS sequence"/>
</dbReference>
<dbReference type="InterPro" id="IPR022930">
    <property type="entry name" value="UPF0316"/>
</dbReference>
<evidence type="ECO:0000256" key="2">
    <source>
        <dbReference type="ARBA" id="ARBA00022475"/>
    </source>
</evidence>
<comment type="subcellular location">
    <subcellularLocation>
        <location evidence="1 6">Cell membrane</location>
        <topology evidence="1 6">Multi-pass membrane protein</topology>
    </subcellularLocation>
</comment>